<name>A0A8K0X125_9PEZI</name>
<sequence length="292" mass="31997">MADDQAAAPQQWAILFALTALFLSLVVLAQLAGSHALAYVAAPREAIQFLDALDSSVEENESYDRYLTRLPRLEDKVRLGRVLRDIQRGGDDLRELLSTQLASGGDLLLDGGSSADTPTTLKFGARLLWAGTRRDLEDRMRRLDMLRMRFLVVYMGVVAESASATTTGTDTRVPSTPSPKRTRESRNSSSEKPAMVAVAASTAPLPPKPPPLPTPHMLSRALTEELKSKRPPLRRLTTQAIGHSSDTRHGYRAGWAGVVEELQKSPRLRARHAAIERSIEAELTKLRNLGGS</sequence>
<keyword evidence="2" id="KW-0732">Signal</keyword>
<proteinExistence type="predicted"/>
<dbReference type="EMBL" id="JAGPXD010000004">
    <property type="protein sequence ID" value="KAH7358234.1"/>
    <property type="molecule type" value="Genomic_DNA"/>
</dbReference>
<dbReference type="Proteomes" id="UP000813385">
    <property type="component" value="Unassembled WGS sequence"/>
</dbReference>
<evidence type="ECO:0000313" key="3">
    <source>
        <dbReference type="EMBL" id="KAH7358234.1"/>
    </source>
</evidence>
<protein>
    <submittedName>
        <fullName evidence="3">Uncharacterized protein</fullName>
    </submittedName>
</protein>
<feature type="chain" id="PRO_5035429638" evidence="2">
    <location>
        <begin position="30"/>
        <end position="292"/>
    </location>
</feature>
<evidence type="ECO:0000256" key="2">
    <source>
        <dbReference type="SAM" id="SignalP"/>
    </source>
</evidence>
<organism evidence="3 4">
    <name type="scientific">Plectosphaerella cucumerina</name>
    <dbReference type="NCBI Taxonomy" id="40658"/>
    <lineage>
        <taxon>Eukaryota</taxon>
        <taxon>Fungi</taxon>
        <taxon>Dikarya</taxon>
        <taxon>Ascomycota</taxon>
        <taxon>Pezizomycotina</taxon>
        <taxon>Sordariomycetes</taxon>
        <taxon>Hypocreomycetidae</taxon>
        <taxon>Glomerellales</taxon>
        <taxon>Plectosphaerellaceae</taxon>
        <taxon>Plectosphaerella</taxon>
    </lineage>
</organism>
<dbReference type="AlphaFoldDB" id="A0A8K0X125"/>
<feature type="signal peptide" evidence="2">
    <location>
        <begin position="1"/>
        <end position="29"/>
    </location>
</feature>
<comment type="caution">
    <text evidence="3">The sequence shown here is derived from an EMBL/GenBank/DDBJ whole genome shotgun (WGS) entry which is preliminary data.</text>
</comment>
<dbReference type="OrthoDB" id="3757673at2759"/>
<feature type="region of interest" description="Disordered" evidence="1">
    <location>
        <begin position="165"/>
        <end position="195"/>
    </location>
</feature>
<feature type="compositionally biased region" description="Polar residues" evidence="1">
    <location>
        <begin position="165"/>
        <end position="179"/>
    </location>
</feature>
<evidence type="ECO:0000313" key="4">
    <source>
        <dbReference type="Proteomes" id="UP000813385"/>
    </source>
</evidence>
<gene>
    <name evidence="3" type="ORF">B0T11DRAFT_284026</name>
</gene>
<evidence type="ECO:0000256" key="1">
    <source>
        <dbReference type="SAM" id="MobiDB-lite"/>
    </source>
</evidence>
<accession>A0A8K0X125</accession>
<keyword evidence="4" id="KW-1185">Reference proteome</keyword>
<reference evidence="3" key="1">
    <citation type="journal article" date="2021" name="Nat. Commun.">
        <title>Genetic determinants of endophytism in the Arabidopsis root mycobiome.</title>
        <authorList>
            <person name="Mesny F."/>
            <person name="Miyauchi S."/>
            <person name="Thiergart T."/>
            <person name="Pickel B."/>
            <person name="Atanasova L."/>
            <person name="Karlsson M."/>
            <person name="Huettel B."/>
            <person name="Barry K.W."/>
            <person name="Haridas S."/>
            <person name="Chen C."/>
            <person name="Bauer D."/>
            <person name="Andreopoulos W."/>
            <person name="Pangilinan J."/>
            <person name="LaButti K."/>
            <person name="Riley R."/>
            <person name="Lipzen A."/>
            <person name="Clum A."/>
            <person name="Drula E."/>
            <person name="Henrissat B."/>
            <person name="Kohler A."/>
            <person name="Grigoriev I.V."/>
            <person name="Martin F.M."/>
            <person name="Hacquard S."/>
        </authorList>
    </citation>
    <scope>NUCLEOTIDE SEQUENCE</scope>
    <source>
        <strain evidence="3">MPI-CAGE-AT-0016</strain>
    </source>
</reference>